<feature type="signal peptide" evidence="3">
    <location>
        <begin position="1"/>
        <end position="36"/>
    </location>
</feature>
<dbReference type="PANTHER" id="PTHR42776:SF27">
    <property type="entry name" value="DIPEPTIDYL PEPTIDASE FAMILY MEMBER 6"/>
    <property type="match status" value="1"/>
</dbReference>
<name>A0A6J4MUD1_9BACT</name>
<dbReference type="Pfam" id="PF00326">
    <property type="entry name" value="Peptidase_S9"/>
    <property type="match status" value="1"/>
</dbReference>
<dbReference type="PROSITE" id="PS51257">
    <property type="entry name" value="PROKAR_LIPOPROTEIN"/>
    <property type="match status" value="1"/>
</dbReference>
<sequence length="374" mass="41450">MLHHVRWARAGKRFVPLAVASLLCACSVATSTSAGGARPRQAVRMDPARAAALYVSNRPEDHPQADFARQLAAKARTDSVYEARSRGVMSYAKISYRSGVDGMEIPAYLFGPLQPAGARAHAAMVWVHGGVHGNWAESYLPFVKEAVQRGYVVIAPEYRGSTGYGAAHYNAIDYGGKEVDDVLSAYDHLKTLPYVDPERVGVMGWSHGGFIAAHLLFRGATPFKAGAAIVPVTNLLFRLSYKGPGYQRSFSTQEGLRGLPFERRDEYVRRSPYYHVDSLRTPILVHVATNDTDVNFEEARPLVDALIARKPQLAETRIYVNPTPGPVSGGHTFSRRVNPETLERDDSPEQIDSWNRAWAFFERWLRPGERPAGR</sequence>
<feature type="domain" description="Peptidase S9 prolyl oligopeptidase catalytic" evidence="4">
    <location>
        <begin position="147"/>
        <end position="319"/>
    </location>
</feature>
<gene>
    <name evidence="5" type="ORF">AVDCRST_MAG68-5331</name>
</gene>
<evidence type="ECO:0000259" key="4">
    <source>
        <dbReference type="Pfam" id="PF00326"/>
    </source>
</evidence>
<protein>
    <recommendedName>
        <fullName evidence="4">Peptidase S9 prolyl oligopeptidase catalytic domain-containing protein</fullName>
    </recommendedName>
</protein>
<dbReference type="GO" id="GO:0004252">
    <property type="term" value="F:serine-type endopeptidase activity"/>
    <property type="evidence" value="ECO:0007669"/>
    <property type="project" value="InterPro"/>
</dbReference>
<dbReference type="AlphaFoldDB" id="A0A6J4MUD1"/>
<dbReference type="InterPro" id="IPR029058">
    <property type="entry name" value="AB_hydrolase_fold"/>
</dbReference>
<feature type="chain" id="PRO_5026813771" description="Peptidase S9 prolyl oligopeptidase catalytic domain-containing protein" evidence="3">
    <location>
        <begin position="37"/>
        <end position="374"/>
    </location>
</feature>
<feature type="region of interest" description="Disordered" evidence="2">
    <location>
        <begin position="324"/>
        <end position="348"/>
    </location>
</feature>
<dbReference type="Gene3D" id="3.40.50.1820">
    <property type="entry name" value="alpha/beta hydrolase"/>
    <property type="match status" value="1"/>
</dbReference>
<keyword evidence="1" id="KW-0378">Hydrolase</keyword>
<organism evidence="5">
    <name type="scientific">uncultured Gemmatimonadota bacterium</name>
    <dbReference type="NCBI Taxonomy" id="203437"/>
    <lineage>
        <taxon>Bacteria</taxon>
        <taxon>Pseudomonadati</taxon>
        <taxon>Gemmatimonadota</taxon>
        <taxon>environmental samples</taxon>
    </lineage>
</organism>
<dbReference type="SUPFAM" id="SSF53474">
    <property type="entry name" value="alpha/beta-Hydrolases"/>
    <property type="match status" value="1"/>
</dbReference>
<keyword evidence="3" id="KW-0732">Signal</keyword>
<accession>A0A6J4MUD1</accession>
<dbReference type="InterPro" id="IPR001375">
    <property type="entry name" value="Peptidase_S9_cat"/>
</dbReference>
<evidence type="ECO:0000256" key="2">
    <source>
        <dbReference type="SAM" id="MobiDB-lite"/>
    </source>
</evidence>
<proteinExistence type="predicted"/>
<dbReference type="InterPro" id="IPR002471">
    <property type="entry name" value="Pept_S9_AS"/>
</dbReference>
<feature type="compositionally biased region" description="Basic and acidic residues" evidence="2">
    <location>
        <begin position="337"/>
        <end position="347"/>
    </location>
</feature>
<evidence type="ECO:0000256" key="1">
    <source>
        <dbReference type="ARBA" id="ARBA00022801"/>
    </source>
</evidence>
<evidence type="ECO:0000313" key="5">
    <source>
        <dbReference type="EMBL" id="CAA9369306.1"/>
    </source>
</evidence>
<evidence type="ECO:0000256" key="3">
    <source>
        <dbReference type="SAM" id="SignalP"/>
    </source>
</evidence>
<dbReference type="GO" id="GO:0006508">
    <property type="term" value="P:proteolysis"/>
    <property type="evidence" value="ECO:0007669"/>
    <property type="project" value="InterPro"/>
</dbReference>
<dbReference type="PANTHER" id="PTHR42776">
    <property type="entry name" value="SERINE PEPTIDASE S9 FAMILY MEMBER"/>
    <property type="match status" value="1"/>
</dbReference>
<reference evidence="5" key="1">
    <citation type="submission" date="2020-02" db="EMBL/GenBank/DDBJ databases">
        <authorList>
            <person name="Meier V. D."/>
        </authorList>
    </citation>
    <scope>NUCLEOTIDE SEQUENCE</scope>
    <source>
        <strain evidence="5">AVDCRST_MAG68</strain>
    </source>
</reference>
<dbReference type="PROSITE" id="PS00708">
    <property type="entry name" value="PRO_ENDOPEP_SER"/>
    <property type="match status" value="1"/>
</dbReference>
<dbReference type="EMBL" id="CADCTW010000237">
    <property type="protein sequence ID" value="CAA9369306.1"/>
    <property type="molecule type" value="Genomic_DNA"/>
</dbReference>